<accession>A0A3P6QL23</accession>
<dbReference type="EMBL" id="UYRV01000449">
    <property type="protein sequence ID" value="VDK44500.1"/>
    <property type="molecule type" value="Genomic_DNA"/>
</dbReference>
<dbReference type="OrthoDB" id="5296287at2759"/>
<protein>
    <submittedName>
        <fullName evidence="1">Uncharacterized protein</fullName>
    </submittedName>
</protein>
<proteinExistence type="predicted"/>
<sequence length="193" mass="22278">MAITGVLAAFSPSVVVFGAIRLVQGVFYTVRYYLSKIYTVVNVCLKGSALVGWVLGYECTPVKLRVFWSLMGRWILHRHTNSHVLTQLEMVNLLGFYSATHYCYLVFDVSHFKHFDNDILVPESLHFLALEKKERLIDHWLERAQGSKKTLIHIKAGTVVSSLEENPEAQNLFVELWAHKIFLVYTMVLIYLW</sequence>
<name>A0A3P6QL23_CYLGO</name>
<organism evidence="1 2">
    <name type="scientific">Cylicostephanus goldi</name>
    <name type="common">Nematode worm</name>
    <dbReference type="NCBI Taxonomy" id="71465"/>
    <lineage>
        <taxon>Eukaryota</taxon>
        <taxon>Metazoa</taxon>
        <taxon>Ecdysozoa</taxon>
        <taxon>Nematoda</taxon>
        <taxon>Chromadorea</taxon>
        <taxon>Rhabditida</taxon>
        <taxon>Rhabditina</taxon>
        <taxon>Rhabditomorpha</taxon>
        <taxon>Strongyloidea</taxon>
        <taxon>Strongylidae</taxon>
        <taxon>Cylicostephanus</taxon>
    </lineage>
</organism>
<reference evidence="1 2" key="1">
    <citation type="submission" date="2018-11" db="EMBL/GenBank/DDBJ databases">
        <authorList>
            <consortium name="Pathogen Informatics"/>
        </authorList>
    </citation>
    <scope>NUCLEOTIDE SEQUENCE [LARGE SCALE GENOMIC DNA]</scope>
</reference>
<evidence type="ECO:0000313" key="1">
    <source>
        <dbReference type="EMBL" id="VDK44500.1"/>
    </source>
</evidence>
<dbReference type="Proteomes" id="UP000271889">
    <property type="component" value="Unassembled WGS sequence"/>
</dbReference>
<keyword evidence="2" id="KW-1185">Reference proteome</keyword>
<gene>
    <name evidence="1" type="ORF">CGOC_LOCUS342</name>
</gene>
<dbReference type="AlphaFoldDB" id="A0A3P6QL23"/>
<evidence type="ECO:0000313" key="2">
    <source>
        <dbReference type="Proteomes" id="UP000271889"/>
    </source>
</evidence>